<reference evidence="4" key="1">
    <citation type="submission" date="2021-03" db="EMBL/GenBank/DDBJ databases">
        <title>Assistant Professor.</title>
        <authorList>
            <person name="Huq M.A."/>
        </authorList>
    </citation>
    <scope>NUCLEOTIDE SEQUENCE [LARGE SCALE GENOMIC DNA]</scope>
    <source>
        <strain evidence="4">MAH-28</strain>
    </source>
</reference>
<dbReference type="PANTHER" id="PTHR21666">
    <property type="entry name" value="PEPTIDASE-RELATED"/>
    <property type="match status" value="1"/>
</dbReference>
<evidence type="ECO:0000313" key="3">
    <source>
        <dbReference type="EMBL" id="MBO9152035.1"/>
    </source>
</evidence>
<gene>
    <name evidence="3" type="ORF">J7I43_07430</name>
</gene>
<dbReference type="InterPro" id="IPR011055">
    <property type="entry name" value="Dup_hybrid_motif"/>
</dbReference>
<protein>
    <submittedName>
        <fullName evidence="3">Peptidoglycan DD-metalloendopeptidase family protein</fullName>
    </submittedName>
</protein>
<dbReference type="PANTHER" id="PTHR21666:SF268">
    <property type="entry name" value="PEPTIDASE M23 DOMAIN-CONTAINING PROTEIN"/>
    <property type="match status" value="1"/>
</dbReference>
<dbReference type="Proteomes" id="UP000679126">
    <property type="component" value="Unassembled WGS sequence"/>
</dbReference>
<comment type="caution">
    <text evidence="3">The sequence shown here is derived from an EMBL/GenBank/DDBJ whole genome shotgun (WGS) entry which is preliminary data.</text>
</comment>
<organism evidence="3 4">
    <name type="scientific">Chitinophaga chungangae</name>
    <dbReference type="NCBI Taxonomy" id="2821488"/>
    <lineage>
        <taxon>Bacteria</taxon>
        <taxon>Pseudomonadati</taxon>
        <taxon>Bacteroidota</taxon>
        <taxon>Chitinophagia</taxon>
        <taxon>Chitinophagales</taxon>
        <taxon>Chitinophagaceae</taxon>
        <taxon>Chitinophaga</taxon>
    </lineage>
</organism>
<dbReference type="Gene3D" id="2.30.30.40">
    <property type="entry name" value="SH3 Domains"/>
    <property type="match status" value="1"/>
</dbReference>
<dbReference type="Gene3D" id="2.70.70.10">
    <property type="entry name" value="Glucose Permease (Domain IIA)"/>
    <property type="match status" value="1"/>
</dbReference>
<dbReference type="InterPro" id="IPR010466">
    <property type="entry name" value="DUF1058"/>
</dbReference>
<feature type="chain" id="PRO_5045559320" evidence="1">
    <location>
        <begin position="25"/>
        <end position="436"/>
    </location>
</feature>
<evidence type="ECO:0000313" key="4">
    <source>
        <dbReference type="Proteomes" id="UP000679126"/>
    </source>
</evidence>
<dbReference type="EMBL" id="JAGHKP010000001">
    <property type="protein sequence ID" value="MBO9152035.1"/>
    <property type="molecule type" value="Genomic_DNA"/>
</dbReference>
<keyword evidence="4" id="KW-1185">Reference proteome</keyword>
<keyword evidence="1" id="KW-0732">Signal</keyword>
<dbReference type="CDD" id="cd12797">
    <property type="entry name" value="M23_peptidase"/>
    <property type="match status" value="1"/>
</dbReference>
<evidence type="ECO:0000256" key="1">
    <source>
        <dbReference type="SAM" id="SignalP"/>
    </source>
</evidence>
<feature type="domain" description="M23ase beta-sheet core" evidence="2">
    <location>
        <begin position="200"/>
        <end position="297"/>
    </location>
</feature>
<dbReference type="Pfam" id="PF06347">
    <property type="entry name" value="SH3_4"/>
    <property type="match status" value="1"/>
</dbReference>
<evidence type="ECO:0000259" key="2">
    <source>
        <dbReference type="Pfam" id="PF01551"/>
    </source>
</evidence>
<accession>A0ABS3YC46</accession>
<dbReference type="RefSeq" id="WP_209144798.1">
    <property type="nucleotide sequence ID" value="NZ_JAGHKP010000001.1"/>
</dbReference>
<sequence>MINLRYLAPFSLAALLFCAACSTAKRGLFVKRTPHEQYASSLTSGGLKETALGSAWFAAADKALARPLSITLPYRETGYFPAEKPAAAGYAFAVRRGEKIVVRVSVQPPGNILLFTELWQPAENNTSSFIASADTLTRVLEHEVTRDGRLVLRLQPELLKGAEYTVSVTTAASLAFPVSGGTASKIGSFWGDSRDHGARSHEGVDIFGKFRTPVVAAADGFVTRAGENNLGGKVVFMQPEQKDYTLYYAHLDEQLVSAGQRVSTGDTLGLMGNTGNARNTPTHLHFGIYTSGGAVDPLPFIRSFKSEAPAVTASLDLLNDMARTATAASLRETPEKNGAVAVKLPANHVLRVRAVYRGWYRVELPDQREGFIESSAVTGKSYRNRKAKDTLRLLDMPSTVAGVKTLVPEGGNITVLGTFNGFQLVKAGENEGWVEE</sequence>
<name>A0ABS3YC46_9BACT</name>
<feature type="signal peptide" evidence="1">
    <location>
        <begin position="1"/>
        <end position="24"/>
    </location>
</feature>
<proteinExistence type="predicted"/>
<dbReference type="InterPro" id="IPR050570">
    <property type="entry name" value="Cell_wall_metabolism_enzyme"/>
</dbReference>
<dbReference type="SUPFAM" id="SSF51261">
    <property type="entry name" value="Duplicated hybrid motif"/>
    <property type="match status" value="1"/>
</dbReference>
<dbReference type="Pfam" id="PF01551">
    <property type="entry name" value="Peptidase_M23"/>
    <property type="match status" value="1"/>
</dbReference>
<dbReference type="InterPro" id="IPR016047">
    <property type="entry name" value="M23ase_b-sheet_dom"/>
</dbReference>